<proteinExistence type="predicted"/>
<comment type="caution">
    <text evidence="1">The sequence shown here is derived from an EMBL/GenBank/DDBJ whole genome shotgun (WGS) entry which is preliminary data.</text>
</comment>
<dbReference type="Proteomes" id="UP001205861">
    <property type="component" value="Unassembled WGS sequence"/>
</dbReference>
<name>A0ABT2BJJ3_9BURK</name>
<dbReference type="InterPro" id="IPR008727">
    <property type="entry name" value="PAAR_motif"/>
</dbReference>
<dbReference type="RefSeq" id="WP_258856312.1">
    <property type="nucleotide sequence ID" value="NZ_JANUGV010000002.1"/>
</dbReference>
<accession>A0ABT2BJJ3</accession>
<dbReference type="EMBL" id="JANUGV010000002">
    <property type="protein sequence ID" value="MCS0608630.1"/>
    <property type="molecule type" value="Genomic_DNA"/>
</dbReference>
<protein>
    <submittedName>
        <fullName evidence="1">PAAR domain-containing protein</fullName>
    </submittedName>
</protein>
<sequence length="92" mass="9445">MTLKIITVGDRTDHGGTVISGSPTHDIRGRSIARLGDKVDCPESYPGGKPHGVNKIITAHSTFTAGGIPVAVEGCTTECGCKLIGSLPAMVD</sequence>
<reference evidence="1 2" key="1">
    <citation type="submission" date="2022-08" db="EMBL/GenBank/DDBJ databases">
        <title>Reclassification of Massilia species as members of the genera Telluria, Duganella, Pseudoduganella, Mokoshia gen. nov. and Zemynaea gen. nov. using orthogonal and non-orthogonal genome-based approaches.</title>
        <authorList>
            <person name="Bowman J.P."/>
        </authorList>
    </citation>
    <scope>NUCLEOTIDE SEQUENCE [LARGE SCALE GENOMIC DNA]</scope>
    <source>
        <strain evidence="1 2">JCM 31607</strain>
    </source>
</reference>
<dbReference type="Gene3D" id="2.60.200.60">
    <property type="match status" value="1"/>
</dbReference>
<evidence type="ECO:0000313" key="1">
    <source>
        <dbReference type="EMBL" id="MCS0608630.1"/>
    </source>
</evidence>
<evidence type="ECO:0000313" key="2">
    <source>
        <dbReference type="Proteomes" id="UP001205861"/>
    </source>
</evidence>
<gene>
    <name evidence="1" type="ORF">NX773_10690</name>
</gene>
<dbReference type="CDD" id="cd14744">
    <property type="entry name" value="PAAR_CT_2"/>
    <property type="match status" value="1"/>
</dbReference>
<dbReference type="Pfam" id="PF05488">
    <property type="entry name" value="PAAR_motif"/>
    <property type="match status" value="1"/>
</dbReference>
<organism evidence="1 2">
    <name type="scientific">Massilia solisilvae</name>
    <dbReference type="NCBI Taxonomy" id="1811225"/>
    <lineage>
        <taxon>Bacteria</taxon>
        <taxon>Pseudomonadati</taxon>
        <taxon>Pseudomonadota</taxon>
        <taxon>Betaproteobacteria</taxon>
        <taxon>Burkholderiales</taxon>
        <taxon>Oxalobacteraceae</taxon>
        <taxon>Telluria group</taxon>
        <taxon>Massilia</taxon>
    </lineage>
</organism>
<keyword evidence="2" id="KW-1185">Reference proteome</keyword>